<evidence type="ECO:0000256" key="5">
    <source>
        <dbReference type="SAM" id="Coils"/>
    </source>
</evidence>
<dbReference type="EMBL" id="MLYV02000758">
    <property type="protein sequence ID" value="PSR78105.1"/>
    <property type="molecule type" value="Genomic_DNA"/>
</dbReference>
<dbReference type="GO" id="GO:0044753">
    <property type="term" value="C:amphisome"/>
    <property type="evidence" value="ECO:0007669"/>
    <property type="project" value="TreeGrafter"/>
</dbReference>
<dbReference type="InterPro" id="IPR043145">
    <property type="entry name" value="Znf_ZZ_sf"/>
</dbReference>
<dbReference type="Gene3D" id="3.30.60.90">
    <property type="match status" value="2"/>
</dbReference>
<evidence type="ECO:0000256" key="1">
    <source>
        <dbReference type="ARBA" id="ARBA00022723"/>
    </source>
</evidence>
<dbReference type="SMART" id="SM00291">
    <property type="entry name" value="ZnF_ZZ"/>
    <property type="match status" value="2"/>
</dbReference>
<evidence type="ECO:0000313" key="8">
    <source>
        <dbReference type="EMBL" id="PSR78105.1"/>
    </source>
</evidence>
<feature type="domain" description="ZZ-type" evidence="7">
    <location>
        <begin position="208"/>
        <end position="264"/>
    </location>
</feature>
<protein>
    <recommendedName>
        <fullName evidence="7">ZZ-type domain-containing protein</fullName>
    </recommendedName>
</protein>
<dbReference type="InterPro" id="IPR052260">
    <property type="entry name" value="Autophagy_Rcpt_SigReg"/>
</dbReference>
<name>A0A2R6NW51_9APHY</name>
<dbReference type="Pfam" id="PF00569">
    <property type="entry name" value="ZZ"/>
    <property type="match status" value="2"/>
</dbReference>
<organism evidence="8 9">
    <name type="scientific">Hermanssonia centrifuga</name>
    <dbReference type="NCBI Taxonomy" id="98765"/>
    <lineage>
        <taxon>Eukaryota</taxon>
        <taxon>Fungi</taxon>
        <taxon>Dikarya</taxon>
        <taxon>Basidiomycota</taxon>
        <taxon>Agaricomycotina</taxon>
        <taxon>Agaricomycetes</taxon>
        <taxon>Polyporales</taxon>
        <taxon>Meruliaceae</taxon>
        <taxon>Hermanssonia</taxon>
    </lineage>
</organism>
<evidence type="ECO:0000256" key="3">
    <source>
        <dbReference type="ARBA" id="ARBA00022833"/>
    </source>
</evidence>
<dbReference type="InterPro" id="IPR000433">
    <property type="entry name" value="Znf_ZZ"/>
</dbReference>
<accession>A0A2R6NW51</accession>
<dbReference type="GO" id="GO:0070530">
    <property type="term" value="F:K63-linked polyubiquitin modification-dependent protein binding"/>
    <property type="evidence" value="ECO:0007669"/>
    <property type="project" value="TreeGrafter"/>
</dbReference>
<dbReference type="PANTHER" id="PTHR15090:SF0">
    <property type="entry name" value="SEQUESTOSOME-1"/>
    <property type="match status" value="1"/>
</dbReference>
<dbReference type="OrthoDB" id="8954335at2759"/>
<evidence type="ECO:0000259" key="7">
    <source>
        <dbReference type="PROSITE" id="PS50135"/>
    </source>
</evidence>
<evidence type="ECO:0000313" key="9">
    <source>
        <dbReference type="Proteomes" id="UP000186601"/>
    </source>
</evidence>
<dbReference type="STRING" id="98765.A0A2R6NW51"/>
<dbReference type="GO" id="GO:0008270">
    <property type="term" value="F:zinc ion binding"/>
    <property type="evidence" value="ECO:0007669"/>
    <property type="project" value="UniProtKB-KW"/>
</dbReference>
<dbReference type="Proteomes" id="UP000186601">
    <property type="component" value="Unassembled WGS sequence"/>
</dbReference>
<feature type="coiled-coil region" evidence="5">
    <location>
        <begin position="157"/>
        <end position="194"/>
    </location>
</feature>
<dbReference type="CDD" id="cd02340">
    <property type="entry name" value="ZZ_NBR1_like"/>
    <property type="match status" value="1"/>
</dbReference>
<feature type="compositionally biased region" description="Basic and acidic residues" evidence="6">
    <location>
        <begin position="331"/>
        <end position="341"/>
    </location>
</feature>
<dbReference type="SUPFAM" id="SSF57850">
    <property type="entry name" value="RING/U-box"/>
    <property type="match status" value="2"/>
</dbReference>
<keyword evidence="2 4" id="KW-0863">Zinc-finger</keyword>
<sequence>MVIRYRSGQKLNGIIYMHRISDCRLSGPSRRIFKLFQRLCGEEAFGNVVIVTNMWDKVPPEVGAEREAELETDQYLFKSILEKGGKMFRHNNTVPSAHMILLHLASKSPVVLRIQKELVDQSRSLAQTAVGVELNRQMSDVLDSRAGIFANNPAMLIREKAEALKQTMEVIEALEAEKAARVEAEKELGRLREEAEKPKDAGMQNIVHKSVWCDGCKTKPIFGVRHKCLQCKDYDLCTTCLCSPKLRASHDAKHTFFPVDTPKDLTAYQAEKLKLEAENPTHLGFQCDACQVRPIVGARNRCMNCRDFNLCQTCVSSRQVRLQHDKDHVFFPMDDPQKRDPNVPVTSFGMRPAP</sequence>
<evidence type="ECO:0000256" key="4">
    <source>
        <dbReference type="PROSITE-ProRule" id="PRU00228"/>
    </source>
</evidence>
<evidence type="ECO:0000256" key="2">
    <source>
        <dbReference type="ARBA" id="ARBA00022771"/>
    </source>
</evidence>
<comment type="caution">
    <text evidence="8">The sequence shown here is derived from an EMBL/GenBank/DDBJ whole genome shotgun (WGS) entry which is preliminary data.</text>
</comment>
<dbReference type="GO" id="GO:0007032">
    <property type="term" value="P:endosome organization"/>
    <property type="evidence" value="ECO:0007669"/>
    <property type="project" value="TreeGrafter"/>
</dbReference>
<dbReference type="PROSITE" id="PS50135">
    <property type="entry name" value="ZF_ZZ_2"/>
    <property type="match status" value="2"/>
</dbReference>
<dbReference type="GO" id="GO:0005080">
    <property type="term" value="F:protein kinase C binding"/>
    <property type="evidence" value="ECO:0007669"/>
    <property type="project" value="TreeGrafter"/>
</dbReference>
<keyword evidence="5" id="KW-0175">Coiled coil</keyword>
<feature type="region of interest" description="Disordered" evidence="6">
    <location>
        <begin position="331"/>
        <end position="354"/>
    </location>
</feature>
<keyword evidence="1" id="KW-0479">Metal-binding</keyword>
<gene>
    <name evidence="8" type="ORF">PHLCEN_2v7569</name>
</gene>
<dbReference type="PANTHER" id="PTHR15090">
    <property type="entry name" value="SEQUESTOSOME 1-RELATED"/>
    <property type="match status" value="1"/>
</dbReference>
<feature type="domain" description="ZZ-type" evidence="7">
    <location>
        <begin position="282"/>
        <end position="338"/>
    </location>
</feature>
<dbReference type="GO" id="GO:0000423">
    <property type="term" value="P:mitophagy"/>
    <property type="evidence" value="ECO:0007669"/>
    <property type="project" value="TreeGrafter"/>
</dbReference>
<reference evidence="8 9" key="1">
    <citation type="submission" date="2018-02" db="EMBL/GenBank/DDBJ databases">
        <title>Genome sequence of the basidiomycete white-rot fungus Phlebia centrifuga.</title>
        <authorList>
            <person name="Granchi Z."/>
            <person name="Peng M."/>
            <person name="de Vries R.P."/>
            <person name="Hilden K."/>
            <person name="Makela M.R."/>
            <person name="Grigoriev I."/>
            <person name="Riley R."/>
        </authorList>
    </citation>
    <scope>NUCLEOTIDE SEQUENCE [LARGE SCALE GENOMIC DNA]</scope>
    <source>
        <strain evidence="8 9">FBCC195</strain>
    </source>
</reference>
<dbReference type="CDD" id="cd02249">
    <property type="entry name" value="ZZ"/>
    <property type="match status" value="1"/>
</dbReference>
<dbReference type="Gene3D" id="3.40.50.300">
    <property type="entry name" value="P-loop containing nucleotide triphosphate hydrolases"/>
    <property type="match status" value="1"/>
</dbReference>
<evidence type="ECO:0000256" key="6">
    <source>
        <dbReference type="SAM" id="MobiDB-lite"/>
    </source>
</evidence>
<dbReference type="AlphaFoldDB" id="A0A2R6NW51"/>
<proteinExistence type="predicted"/>
<keyword evidence="3" id="KW-0862">Zinc</keyword>
<dbReference type="InterPro" id="IPR027417">
    <property type="entry name" value="P-loop_NTPase"/>
</dbReference>
<keyword evidence="9" id="KW-1185">Reference proteome</keyword>
<dbReference type="GO" id="GO:0035973">
    <property type="term" value="P:aggrephagy"/>
    <property type="evidence" value="ECO:0007669"/>
    <property type="project" value="TreeGrafter"/>
</dbReference>
<dbReference type="GO" id="GO:0016235">
    <property type="term" value="C:aggresome"/>
    <property type="evidence" value="ECO:0007669"/>
    <property type="project" value="TreeGrafter"/>
</dbReference>